<keyword evidence="2" id="KW-0472">Membrane</keyword>
<keyword evidence="2" id="KW-0812">Transmembrane</keyword>
<sequence>MLGSINIHRIKNLLISIIAVILGITIFFGFQTQIHSSSLESQSKQAISMDEAMTNGKPTVLEFYSTWCASCKAMGPNLAKLKEEYAETINFTMLNVDNNKWLPDILHYQINGIPTFIFMSHTNEVVAKSIGEQPFEIMKANLEALIKDKKLPYSYMTGKTSNFSSTIQKSSDSPLNHSYKSLN</sequence>
<dbReference type="SUPFAM" id="SSF52833">
    <property type="entry name" value="Thioredoxin-like"/>
    <property type="match status" value="1"/>
</dbReference>
<dbReference type="InterPro" id="IPR036249">
    <property type="entry name" value="Thioredoxin-like_sf"/>
</dbReference>
<dbReference type="PROSITE" id="PS00194">
    <property type="entry name" value="THIOREDOXIN_1"/>
    <property type="match status" value="1"/>
</dbReference>
<keyword evidence="5" id="KW-1185">Reference proteome</keyword>
<evidence type="ECO:0000313" key="4">
    <source>
        <dbReference type="EMBL" id="ADB95827.1"/>
    </source>
</evidence>
<feature type="transmembrane region" description="Helical" evidence="2">
    <location>
        <begin position="12"/>
        <end position="30"/>
    </location>
</feature>
<proteinExistence type="predicted"/>
<dbReference type="Pfam" id="PF00085">
    <property type="entry name" value="Thioredoxin"/>
    <property type="match status" value="1"/>
</dbReference>
<dbReference type="InterPro" id="IPR013766">
    <property type="entry name" value="Thioredoxin_domain"/>
</dbReference>
<dbReference type="PANTHER" id="PTHR47353:SF1">
    <property type="entry name" value="THIOREDOXIN-LIKE PROTEIN HCF164, CHLOROPLASTIC"/>
    <property type="match status" value="1"/>
</dbReference>
<gene>
    <name evidence="4" type="ordered locus">UCYN_11580</name>
</gene>
<accession>D3EQS7</accession>
<dbReference type="KEGG" id="cyu:UCYN_11580"/>
<dbReference type="EMBL" id="CP001842">
    <property type="protein sequence ID" value="ADB95827.1"/>
    <property type="molecule type" value="Genomic_DNA"/>
</dbReference>
<dbReference type="AlphaFoldDB" id="D3EQS7"/>
<keyword evidence="4" id="KW-0413">Isomerase</keyword>
<evidence type="ECO:0000256" key="1">
    <source>
        <dbReference type="SAM" id="MobiDB-lite"/>
    </source>
</evidence>
<evidence type="ECO:0000259" key="3">
    <source>
        <dbReference type="PROSITE" id="PS51352"/>
    </source>
</evidence>
<organism evidence="5">
    <name type="scientific">Atelocyanobacterium thalassa (isolate ALOHA)</name>
    <dbReference type="NCBI Taxonomy" id="1453429"/>
    <lineage>
        <taxon>Bacteria</taxon>
        <taxon>Bacillati</taxon>
        <taxon>Cyanobacteriota</taxon>
        <taxon>Cyanophyceae</taxon>
        <taxon>Oscillatoriophycideae</taxon>
        <taxon>Chroococcales</taxon>
        <taxon>Aphanothecaceae</taxon>
        <taxon>Candidatus Atelocyanobacterium</taxon>
        <taxon>Candidatus Atelocyanobacterium thalassae</taxon>
    </lineage>
</organism>
<evidence type="ECO:0000313" key="5">
    <source>
        <dbReference type="Proteomes" id="UP000001405"/>
    </source>
</evidence>
<dbReference type="Proteomes" id="UP000001405">
    <property type="component" value="Chromosome"/>
</dbReference>
<dbReference type="STRING" id="1453429.UCYN_11580"/>
<reference evidence="4 5" key="1">
    <citation type="journal article" date="2010" name="Nature">
        <title>Metabolic streamlining in an open-ocean nitrogen-fixing cyanobacterium.</title>
        <authorList>
            <person name="Tripp H.J."/>
            <person name="Bench S.R."/>
            <person name="Turk K.A."/>
            <person name="Foster R.A."/>
            <person name="Desany B.A."/>
            <person name="Niazi F."/>
            <person name="Affourtit J.P."/>
            <person name="Zehr J.P."/>
        </authorList>
    </citation>
    <scope>NUCLEOTIDE SEQUENCE [LARGE SCALE GENOMIC DNA]</scope>
    <source>
        <strain evidence="5">ALOHA</strain>
    </source>
</reference>
<dbReference type="PANTHER" id="PTHR47353">
    <property type="entry name" value="THIOREDOXIN-LIKE PROTEIN HCF164, CHLOROPLASTIC"/>
    <property type="match status" value="1"/>
</dbReference>
<dbReference type="GO" id="GO:0016853">
    <property type="term" value="F:isomerase activity"/>
    <property type="evidence" value="ECO:0007669"/>
    <property type="project" value="UniProtKB-KW"/>
</dbReference>
<name>D3EQS7_ATETH</name>
<dbReference type="GO" id="GO:0016671">
    <property type="term" value="F:oxidoreductase activity, acting on a sulfur group of donors, disulfide as acceptor"/>
    <property type="evidence" value="ECO:0007669"/>
    <property type="project" value="TreeGrafter"/>
</dbReference>
<evidence type="ECO:0000256" key="2">
    <source>
        <dbReference type="SAM" id="Phobius"/>
    </source>
</evidence>
<feature type="region of interest" description="Disordered" evidence="1">
    <location>
        <begin position="162"/>
        <end position="183"/>
    </location>
</feature>
<dbReference type="Gene3D" id="3.40.30.10">
    <property type="entry name" value="Glutaredoxin"/>
    <property type="match status" value="1"/>
</dbReference>
<dbReference type="RefSeq" id="WP_012954514.1">
    <property type="nucleotide sequence ID" value="NC_013771.1"/>
</dbReference>
<keyword evidence="2" id="KW-1133">Transmembrane helix</keyword>
<dbReference type="InterPro" id="IPR017937">
    <property type="entry name" value="Thioredoxin_CS"/>
</dbReference>
<protein>
    <submittedName>
        <fullName evidence="4">Thiol-disulfide isomerase-like thioredoxin</fullName>
    </submittedName>
</protein>
<dbReference type="PROSITE" id="PS51352">
    <property type="entry name" value="THIOREDOXIN_2"/>
    <property type="match status" value="1"/>
</dbReference>
<dbReference type="InterPro" id="IPR044241">
    <property type="entry name" value="TxlA/HCF164"/>
</dbReference>
<dbReference type="HOGENOM" id="CLU_064833_2_0_3"/>
<dbReference type="OrthoDB" id="423012at2"/>
<feature type="domain" description="Thioredoxin" evidence="3">
    <location>
        <begin position="28"/>
        <end position="147"/>
    </location>
</feature>